<accession>A0A6G4G9C7</accession>
<dbReference type="EMBL" id="SXFE01000081">
    <property type="protein sequence ID" value="NFP59963.1"/>
    <property type="molecule type" value="Genomic_DNA"/>
</dbReference>
<proteinExistence type="predicted"/>
<comment type="caution">
    <text evidence="1">The sequence shown here is derived from an EMBL/GenBank/DDBJ whole genome shotgun (WGS) entry which is preliminary data.</text>
</comment>
<organism evidence="1">
    <name type="scientific">Clostridium botulinum</name>
    <dbReference type="NCBI Taxonomy" id="1491"/>
    <lineage>
        <taxon>Bacteria</taxon>
        <taxon>Bacillati</taxon>
        <taxon>Bacillota</taxon>
        <taxon>Clostridia</taxon>
        <taxon>Eubacteriales</taxon>
        <taxon>Clostridiaceae</taxon>
        <taxon>Clostridium</taxon>
    </lineage>
</organism>
<reference evidence="1" key="1">
    <citation type="submission" date="2019-04" db="EMBL/GenBank/DDBJ databases">
        <title>Genome sequencing of Clostridium botulinum Groups I-IV and Clostridium butyricum.</title>
        <authorList>
            <person name="Brunt J."/>
            <person name="Van Vliet A.H.M."/>
            <person name="Stringer S.C."/>
            <person name="Carter A.T."/>
            <person name="Peck M.W."/>
        </authorList>
    </citation>
    <scope>NUCLEOTIDE SEQUENCE</scope>
    <source>
        <strain evidence="1">5009</strain>
    </source>
</reference>
<sequence>MKCSEKIKNIFYYLLRIKRMNKCSSDVRTYEALYTKKDILNNSYCNVSRDKEDNVTIKISKEAGKIYDKIYKQYLDGGNENEIILGQAILA</sequence>
<protein>
    <submittedName>
        <fullName evidence="1">Uncharacterized protein</fullName>
    </submittedName>
</protein>
<name>A0A6G4G9C7_CLOBO</name>
<dbReference type="AlphaFoldDB" id="A0A6G4G9C7"/>
<evidence type="ECO:0000313" key="1">
    <source>
        <dbReference type="EMBL" id="NFP59963.1"/>
    </source>
</evidence>
<feature type="non-terminal residue" evidence="1">
    <location>
        <position position="91"/>
    </location>
</feature>
<gene>
    <name evidence="1" type="ORF">FDG35_18970</name>
</gene>